<dbReference type="AlphaFoldDB" id="A0A6B0RS13"/>
<evidence type="ECO:0000256" key="1">
    <source>
        <dbReference type="SAM" id="MobiDB-lite"/>
    </source>
</evidence>
<dbReference type="Proteomes" id="UP000322234">
    <property type="component" value="Unassembled WGS sequence"/>
</dbReference>
<reference evidence="2" key="1">
    <citation type="submission" date="2019-10" db="EMBL/GenBank/DDBJ databases">
        <title>The sequence and de novo assembly of the wild yak genome.</title>
        <authorList>
            <person name="Liu Y."/>
        </authorList>
    </citation>
    <scope>NUCLEOTIDE SEQUENCE [LARGE SCALE GENOMIC DNA]</scope>
    <source>
        <strain evidence="2">WY2019</strain>
    </source>
</reference>
<comment type="caution">
    <text evidence="2">The sequence shown here is derived from an EMBL/GenBank/DDBJ whole genome shotgun (WGS) entry which is preliminary data.</text>
</comment>
<protein>
    <submittedName>
        <fullName evidence="2">Uncharacterized protein</fullName>
    </submittedName>
</protein>
<keyword evidence="3" id="KW-1185">Reference proteome</keyword>
<name>A0A6B0RS13_9CETA</name>
<organism evidence="2 3">
    <name type="scientific">Bos mutus</name>
    <name type="common">wild yak</name>
    <dbReference type="NCBI Taxonomy" id="72004"/>
    <lineage>
        <taxon>Eukaryota</taxon>
        <taxon>Metazoa</taxon>
        <taxon>Chordata</taxon>
        <taxon>Craniata</taxon>
        <taxon>Vertebrata</taxon>
        <taxon>Euteleostomi</taxon>
        <taxon>Mammalia</taxon>
        <taxon>Eutheria</taxon>
        <taxon>Laurasiatheria</taxon>
        <taxon>Artiodactyla</taxon>
        <taxon>Ruminantia</taxon>
        <taxon>Pecora</taxon>
        <taxon>Bovidae</taxon>
        <taxon>Bovinae</taxon>
        <taxon>Bos</taxon>
    </lineage>
</organism>
<evidence type="ECO:0000313" key="2">
    <source>
        <dbReference type="EMBL" id="MXQ92869.1"/>
    </source>
</evidence>
<gene>
    <name evidence="2" type="ORF">E5288_WYG011834</name>
</gene>
<dbReference type="EMBL" id="VBQZ03000088">
    <property type="protein sequence ID" value="MXQ92869.1"/>
    <property type="molecule type" value="Genomic_DNA"/>
</dbReference>
<accession>A0A6B0RS13</accession>
<sequence>MERLRWFERASAGNSSPSTPPGGFFDFAIAEKHKASLSDADARNQCHDPQGICSIAHKSPDAGRTLNSQVNYGASQQLA</sequence>
<feature type="region of interest" description="Disordered" evidence="1">
    <location>
        <begin position="1"/>
        <end position="23"/>
    </location>
</feature>
<evidence type="ECO:0000313" key="3">
    <source>
        <dbReference type="Proteomes" id="UP000322234"/>
    </source>
</evidence>
<proteinExistence type="predicted"/>